<evidence type="ECO:0000313" key="1">
    <source>
        <dbReference type="EMBL" id="CAG8976819.1"/>
    </source>
</evidence>
<organism evidence="1 2">
    <name type="scientific">Hymenoscyphus albidus</name>
    <dbReference type="NCBI Taxonomy" id="595503"/>
    <lineage>
        <taxon>Eukaryota</taxon>
        <taxon>Fungi</taxon>
        <taxon>Dikarya</taxon>
        <taxon>Ascomycota</taxon>
        <taxon>Pezizomycotina</taxon>
        <taxon>Leotiomycetes</taxon>
        <taxon>Helotiales</taxon>
        <taxon>Helotiaceae</taxon>
        <taxon>Hymenoscyphus</taxon>
    </lineage>
</organism>
<name>A0A9N9LKF3_9HELO</name>
<protein>
    <submittedName>
        <fullName evidence="1">Uncharacterized protein</fullName>
    </submittedName>
</protein>
<comment type="caution">
    <text evidence="1">The sequence shown here is derived from an EMBL/GenBank/DDBJ whole genome shotgun (WGS) entry which is preliminary data.</text>
</comment>
<keyword evidence="2" id="KW-1185">Reference proteome</keyword>
<dbReference type="Proteomes" id="UP000701801">
    <property type="component" value="Unassembled WGS sequence"/>
</dbReference>
<dbReference type="AlphaFoldDB" id="A0A9N9LKF3"/>
<reference evidence="1" key="1">
    <citation type="submission" date="2021-07" db="EMBL/GenBank/DDBJ databases">
        <authorList>
            <person name="Durling M."/>
        </authorList>
    </citation>
    <scope>NUCLEOTIDE SEQUENCE</scope>
</reference>
<proteinExistence type="predicted"/>
<accession>A0A9N9LKF3</accession>
<sequence length="80" mass="9007">MSSIVIFIFNPQPLDLGEFAVYGVVAAEKSPVREVELKLKWEILATAVRRFGLIAVVSVRVLVSTPTPKKQRRRANKNKE</sequence>
<dbReference type="EMBL" id="CAJVRM010000193">
    <property type="protein sequence ID" value="CAG8976819.1"/>
    <property type="molecule type" value="Genomic_DNA"/>
</dbReference>
<gene>
    <name evidence="1" type="ORF">HYALB_00009083</name>
</gene>
<evidence type="ECO:0000313" key="2">
    <source>
        <dbReference type="Proteomes" id="UP000701801"/>
    </source>
</evidence>